<keyword evidence="4" id="KW-1185">Reference proteome</keyword>
<reference evidence="3 4" key="1">
    <citation type="submission" date="2023-07" db="EMBL/GenBank/DDBJ databases">
        <title>Genomic Encyclopedia of Type Strains, Phase IV (KMG-IV): sequencing the most valuable type-strain genomes for metagenomic binning, comparative biology and taxonomic classification.</title>
        <authorList>
            <person name="Goeker M."/>
        </authorList>
    </citation>
    <scope>NUCLEOTIDE SEQUENCE [LARGE SCALE GENOMIC DNA]</scope>
    <source>
        <strain evidence="3 4">DSM 102814</strain>
    </source>
</reference>
<evidence type="ECO:0008006" key="5">
    <source>
        <dbReference type="Google" id="ProtNLM"/>
    </source>
</evidence>
<accession>A0ABU1K720</accession>
<feature type="region of interest" description="Disordered" evidence="1">
    <location>
        <begin position="139"/>
        <end position="166"/>
    </location>
</feature>
<organism evidence="3 4">
    <name type="scientific">Mesonia maritima</name>
    <dbReference type="NCBI Taxonomy" id="1793873"/>
    <lineage>
        <taxon>Bacteria</taxon>
        <taxon>Pseudomonadati</taxon>
        <taxon>Bacteroidota</taxon>
        <taxon>Flavobacteriia</taxon>
        <taxon>Flavobacteriales</taxon>
        <taxon>Flavobacteriaceae</taxon>
        <taxon>Mesonia</taxon>
    </lineage>
</organism>
<evidence type="ECO:0000256" key="2">
    <source>
        <dbReference type="SAM" id="SignalP"/>
    </source>
</evidence>
<evidence type="ECO:0000313" key="4">
    <source>
        <dbReference type="Proteomes" id="UP001257659"/>
    </source>
</evidence>
<evidence type="ECO:0000256" key="1">
    <source>
        <dbReference type="SAM" id="MobiDB-lite"/>
    </source>
</evidence>
<comment type="caution">
    <text evidence="3">The sequence shown here is derived from an EMBL/GenBank/DDBJ whole genome shotgun (WGS) entry which is preliminary data.</text>
</comment>
<protein>
    <recommendedName>
        <fullName evidence="5">DUF4174 domain-containing protein</fullName>
    </recommendedName>
</protein>
<evidence type="ECO:0000313" key="3">
    <source>
        <dbReference type="EMBL" id="MDR6301391.1"/>
    </source>
</evidence>
<proteinExistence type="predicted"/>
<keyword evidence="2" id="KW-0732">Signal</keyword>
<dbReference type="Proteomes" id="UP001257659">
    <property type="component" value="Unassembled WGS sequence"/>
</dbReference>
<gene>
    <name evidence="3" type="ORF">GGR31_002060</name>
</gene>
<sequence length="166" mass="19295">MKYVLLFLLSFQFAVTSAQVPENPKDKNITENYSIVFASTEMENDFAMQQRDIIFENREKLKALGVTAFHVTPNAARSVYNSDISTAYNYNKYMDMMEKDATFKVILLNNRKVIKFTKTIPMTIDEILTLTTQKDSLDTVEDTTNQQMRDSRKTTKDRVNNYENNN</sequence>
<dbReference type="EMBL" id="JAVDQA010000006">
    <property type="protein sequence ID" value="MDR6301391.1"/>
    <property type="molecule type" value="Genomic_DNA"/>
</dbReference>
<feature type="signal peptide" evidence="2">
    <location>
        <begin position="1"/>
        <end position="18"/>
    </location>
</feature>
<name>A0ABU1K720_9FLAO</name>
<dbReference type="RefSeq" id="WP_309728762.1">
    <property type="nucleotide sequence ID" value="NZ_JAVDQA010000006.1"/>
</dbReference>
<feature type="compositionally biased region" description="Basic and acidic residues" evidence="1">
    <location>
        <begin position="149"/>
        <end position="160"/>
    </location>
</feature>
<feature type="chain" id="PRO_5047257919" description="DUF4174 domain-containing protein" evidence="2">
    <location>
        <begin position="19"/>
        <end position="166"/>
    </location>
</feature>